<evidence type="ECO:0000256" key="7">
    <source>
        <dbReference type="ARBA" id="ARBA00023285"/>
    </source>
</evidence>
<dbReference type="AlphaFoldDB" id="A0A102KBU2"/>
<dbReference type="GO" id="GO:0046872">
    <property type="term" value="F:metal ion binding"/>
    <property type="evidence" value="ECO:0007669"/>
    <property type="project" value="UniProtKB-KW"/>
</dbReference>
<dbReference type="NCBIfam" id="NF006944">
    <property type="entry name" value="PRK09426.1"/>
    <property type="match status" value="1"/>
</dbReference>
<dbReference type="RefSeq" id="WP_059631402.1">
    <property type="nucleotide sequence ID" value="NZ_LOTK01000033.1"/>
</dbReference>
<evidence type="ECO:0000313" key="10">
    <source>
        <dbReference type="EMBL" id="KUZ95072.1"/>
    </source>
</evidence>
<dbReference type="InterPro" id="IPR006159">
    <property type="entry name" value="Acid_CoA_mut_C"/>
</dbReference>
<evidence type="ECO:0000259" key="9">
    <source>
        <dbReference type="PROSITE" id="PS51332"/>
    </source>
</evidence>
<dbReference type="PROSITE" id="PS51332">
    <property type="entry name" value="B12_BINDING"/>
    <property type="match status" value="1"/>
</dbReference>
<dbReference type="PANTHER" id="PTHR48101">
    <property type="entry name" value="METHYLMALONYL-COA MUTASE, MITOCHONDRIAL-RELATED"/>
    <property type="match status" value="1"/>
</dbReference>
<evidence type="ECO:0000256" key="8">
    <source>
        <dbReference type="ARBA" id="ARBA00072363"/>
    </source>
</evidence>
<dbReference type="InterPro" id="IPR006099">
    <property type="entry name" value="MeMalonylCoA_mutase_a/b_cat"/>
</dbReference>
<organism evidence="10 11">
    <name type="scientific">Burkholderia ubonensis</name>
    <dbReference type="NCBI Taxonomy" id="101571"/>
    <lineage>
        <taxon>Bacteria</taxon>
        <taxon>Pseudomonadati</taxon>
        <taxon>Pseudomonadota</taxon>
        <taxon>Betaproteobacteria</taxon>
        <taxon>Burkholderiales</taxon>
        <taxon>Burkholderiaceae</taxon>
        <taxon>Burkholderia</taxon>
        <taxon>Burkholderia cepacia complex</taxon>
    </lineage>
</organism>
<dbReference type="Gene3D" id="3.40.50.280">
    <property type="entry name" value="Cobalamin-binding domain"/>
    <property type="match status" value="1"/>
</dbReference>
<evidence type="ECO:0000256" key="3">
    <source>
        <dbReference type="ARBA" id="ARBA00012398"/>
    </source>
</evidence>
<dbReference type="Gene3D" id="3.20.20.240">
    <property type="entry name" value="Methylmalonyl-CoA mutase"/>
    <property type="match status" value="1"/>
</dbReference>
<name>A0A102KBU2_9BURK</name>
<proteinExistence type="inferred from homology"/>
<evidence type="ECO:0000256" key="5">
    <source>
        <dbReference type="ARBA" id="ARBA00022723"/>
    </source>
</evidence>
<gene>
    <name evidence="10" type="ORF">WI38_05455</name>
</gene>
<dbReference type="Proteomes" id="UP000065521">
    <property type="component" value="Unassembled WGS sequence"/>
</dbReference>
<dbReference type="GO" id="GO:0019678">
    <property type="term" value="P:propionate metabolic process, methylmalonyl pathway"/>
    <property type="evidence" value="ECO:0007669"/>
    <property type="project" value="TreeGrafter"/>
</dbReference>
<sequence length="734" mass="80053">MPDNRDPGAPAAAPNLAVLQREMEQIPLKPLYTAADTAGLPFQETLPGAPPYLRGPYETMYTTRPWTIRQYAGFSTAQESNAFYRNALRDGVDGISVAFDLPTHRGYDSDDARVAADVGMAGVAIDSVEDMKVLFDGIPLDRISVSMTMNGAVLPIMACFIVAAEEQGVAESALTGTIQNDILKEFMVRNTYIYPVRPSMRIATDVIEYCATRIKKFNSISISGYHMHEAGASPTVELAFTLANAREYVRSVLARGLAFDEFASRLSFFFAVGMNFYLEIAKLRAARQLWWQLVGEFNPASERSRMLRTHCQTSGWSLTRQEPYNNVVRTTIEAMAAVFGGTQSLHTNSLDEAIALPSEFSARLARNTQLIIREETQIPSVVDPWAGSYMMESLTQDIVTQVTQVMDEIEQLGGVIGAIESGWAKRKIAHDASRKQARIDANVDVIVGVNKYRPDTPDCETKVRRIDNSAVRGEQVERLRRLKATRSQRDVDAALAALRDAAARGQADPGRRNLLDAAIQAARVRATVGEISAAIEAVWGRYSVRTEVLAGVYEREFANDAGWQRLVSEIAQFSARHGGPPRVLMAKLGQDGHDRGIGVVSGALEDLGFSVVTGTLFQTAEEVVRIASGEQVHAIGISSLTAGHGVSIPALMDGMDRHLPYRLPVFLGGVIPDSDHPELRRLGVADIFGPGTPIVDFASIMLRRIEAELGARMAPGPRAAGRTDALPVTDTMSG</sequence>
<dbReference type="EC" id="5.4.99.2" evidence="3"/>
<dbReference type="GO" id="GO:0004494">
    <property type="term" value="F:methylmalonyl-CoA mutase activity"/>
    <property type="evidence" value="ECO:0007669"/>
    <property type="project" value="UniProtKB-EC"/>
</dbReference>
<accession>A0A102KBU2</accession>
<comment type="cofactor">
    <cofactor evidence="1">
        <name>adenosylcob(III)alamin</name>
        <dbReference type="ChEBI" id="CHEBI:18408"/>
    </cofactor>
</comment>
<evidence type="ECO:0000313" key="11">
    <source>
        <dbReference type="Proteomes" id="UP000065521"/>
    </source>
</evidence>
<dbReference type="GO" id="GO:0005737">
    <property type="term" value="C:cytoplasm"/>
    <property type="evidence" value="ECO:0007669"/>
    <property type="project" value="TreeGrafter"/>
</dbReference>
<keyword evidence="7" id="KW-0170">Cobalt</keyword>
<dbReference type="PANTHER" id="PTHR48101:SF4">
    <property type="entry name" value="METHYLMALONYL-COA MUTASE, MITOCHONDRIAL"/>
    <property type="match status" value="1"/>
</dbReference>
<comment type="caution">
    <text evidence="10">The sequence shown here is derived from an EMBL/GenBank/DDBJ whole genome shotgun (WGS) entry which is preliminary data.</text>
</comment>
<keyword evidence="6" id="KW-0413">Isomerase</keyword>
<feature type="domain" description="B12-binding" evidence="9">
    <location>
        <begin position="580"/>
        <end position="712"/>
    </location>
</feature>
<dbReference type="GO" id="GO:0031419">
    <property type="term" value="F:cobalamin binding"/>
    <property type="evidence" value="ECO:0007669"/>
    <property type="project" value="UniProtKB-KW"/>
</dbReference>
<dbReference type="Pfam" id="PF01642">
    <property type="entry name" value="MM_CoA_mutase"/>
    <property type="match status" value="1"/>
</dbReference>
<evidence type="ECO:0000256" key="2">
    <source>
        <dbReference type="ARBA" id="ARBA00008465"/>
    </source>
</evidence>
<evidence type="ECO:0000256" key="1">
    <source>
        <dbReference type="ARBA" id="ARBA00001922"/>
    </source>
</evidence>
<dbReference type="InterPro" id="IPR006158">
    <property type="entry name" value="Cobalamin-bd"/>
</dbReference>
<dbReference type="NCBIfam" id="TIGR00641">
    <property type="entry name" value="acid_CoA_mut_N"/>
    <property type="match status" value="1"/>
</dbReference>
<dbReference type="NCBIfam" id="TIGR00640">
    <property type="entry name" value="acid_CoA_mut_C"/>
    <property type="match status" value="1"/>
</dbReference>
<evidence type="ECO:0000256" key="6">
    <source>
        <dbReference type="ARBA" id="ARBA00023235"/>
    </source>
</evidence>
<dbReference type="FunFam" id="3.20.20.240:FF:000001">
    <property type="entry name" value="Probable methylmalonyl-coa mutase"/>
    <property type="match status" value="1"/>
</dbReference>
<dbReference type="EMBL" id="LOTN01000010">
    <property type="protein sequence ID" value="KUZ95072.1"/>
    <property type="molecule type" value="Genomic_DNA"/>
</dbReference>
<comment type="similarity">
    <text evidence="2">Belongs to the methylmalonyl-CoA mutase family.</text>
</comment>
<dbReference type="SUPFAM" id="SSF52242">
    <property type="entry name" value="Cobalamin (vitamin B12)-binding domain"/>
    <property type="match status" value="1"/>
</dbReference>
<keyword evidence="5" id="KW-0479">Metal-binding</keyword>
<reference evidence="10 11" key="1">
    <citation type="submission" date="2015-11" db="EMBL/GenBank/DDBJ databases">
        <title>Expanding the genomic diversity of Burkholderia species for the development of highly accurate diagnostics.</title>
        <authorList>
            <person name="Sahl J."/>
            <person name="Keim P."/>
            <person name="Wagner D."/>
        </authorList>
    </citation>
    <scope>NUCLEOTIDE SEQUENCE [LARGE SCALE GENOMIC DNA]</scope>
    <source>
        <strain evidence="10 11">RF32-BP4</strain>
    </source>
</reference>
<evidence type="ECO:0000256" key="4">
    <source>
        <dbReference type="ARBA" id="ARBA00022628"/>
    </source>
</evidence>
<keyword evidence="4" id="KW-0846">Cobalamin</keyword>
<protein>
    <recommendedName>
        <fullName evidence="8">Methylmalonyl-CoA mutase</fullName>
        <ecNumber evidence="3">5.4.99.2</ecNumber>
    </recommendedName>
</protein>
<dbReference type="SUPFAM" id="SSF51703">
    <property type="entry name" value="Cobalamin (vitamin B12)-dependent enzymes"/>
    <property type="match status" value="1"/>
</dbReference>
<dbReference type="InterPro" id="IPR036724">
    <property type="entry name" value="Cobalamin-bd_sf"/>
</dbReference>
<dbReference type="InterPro" id="IPR006098">
    <property type="entry name" value="MMCoA_mutase_a_cat"/>
</dbReference>
<dbReference type="InterPro" id="IPR016176">
    <property type="entry name" value="Cbl-dep_enz_cat"/>
</dbReference>
<dbReference type="Pfam" id="PF02310">
    <property type="entry name" value="B12-binding"/>
    <property type="match status" value="1"/>
</dbReference>